<evidence type="ECO:0000256" key="1">
    <source>
        <dbReference type="ARBA" id="ARBA00022723"/>
    </source>
</evidence>
<keyword evidence="1" id="KW-0479">Metal-binding</keyword>
<dbReference type="SMART" id="SM00150">
    <property type="entry name" value="SPEC"/>
    <property type="match status" value="2"/>
</dbReference>
<accession>A0A7R8WG70</accession>
<dbReference type="SUPFAM" id="SSF47473">
    <property type="entry name" value="EF-hand"/>
    <property type="match status" value="1"/>
</dbReference>
<evidence type="ECO:0000256" key="3">
    <source>
        <dbReference type="ARBA" id="ARBA00022837"/>
    </source>
</evidence>
<dbReference type="GO" id="GO:0003779">
    <property type="term" value="F:actin binding"/>
    <property type="evidence" value="ECO:0007669"/>
    <property type="project" value="UniProtKB-KW"/>
</dbReference>
<dbReference type="OrthoDB" id="6018565at2759"/>
<sequence>MVDEGNHNAPAIQQRVANLKEKLDRLENLAAARKGRLMDNAAYLQFMWKSDVVESWILDKEAHTRTDDVGRDLSAVLTLLTKQETFDAGLHAFEHEGIQNITALKDQLVDGGHDQSAAILKRHGEVIARWQELLRMSDDRKQNLLKQQEKFREIEDLYLTFAKKASAFNSWFENAEEDMTEPVLCHTVEEIKSIQEQHAAFNDSLTSAQEDFEALAELDRKIKSFNVGPNPYTWFTMEALEDTWKNLKRIIKDRDTELRKEAKRQEENDVLRNEFAAHANAFHSWMNKTRTGMIETSGSLEEQMLVLKEMSTNIRSHYGDLEKIEKLGAILEEHLILDNRYTEHSYDLPILEEGEPDAEFENILDIVDPSRTGSVWMQDYMAFLISKETENVQSAEEINQAFKAIAGEEKPYVTANELHANLSREMADYCIHRMKPYVDPRSGREIPNAFDYQDFTQNLFQKAASTPQHLPTPVSDGALEQNGENGALIEDGVGDEHDGYLVPQ</sequence>
<dbReference type="Gene3D" id="1.10.238.10">
    <property type="entry name" value="EF-hand"/>
    <property type="match status" value="1"/>
</dbReference>
<dbReference type="InterPro" id="IPR002017">
    <property type="entry name" value="Spectrin_repeat"/>
</dbReference>
<dbReference type="GO" id="GO:0046872">
    <property type="term" value="F:metal ion binding"/>
    <property type="evidence" value="ECO:0007669"/>
    <property type="project" value="UniProtKB-KW"/>
</dbReference>
<evidence type="ECO:0000256" key="2">
    <source>
        <dbReference type="ARBA" id="ARBA00022737"/>
    </source>
</evidence>
<organism evidence="5">
    <name type="scientific">Cyprideis torosa</name>
    <dbReference type="NCBI Taxonomy" id="163714"/>
    <lineage>
        <taxon>Eukaryota</taxon>
        <taxon>Metazoa</taxon>
        <taxon>Ecdysozoa</taxon>
        <taxon>Arthropoda</taxon>
        <taxon>Crustacea</taxon>
        <taxon>Oligostraca</taxon>
        <taxon>Ostracoda</taxon>
        <taxon>Podocopa</taxon>
        <taxon>Podocopida</taxon>
        <taxon>Cytherocopina</taxon>
        <taxon>Cytheroidea</taxon>
        <taxon>Cytherideidae</taxon>
        <taxon>Cyprideis</taxon>
    </lineage>
</organism>
<dbReference type="EMBL" id="OB663188">
    <property type="protein sequence ID" value="CAD7231095.1"/>
    <property type="molecule type" value="Genomic_DNA"/>
</dbReference>
<evidence type="ECO:0000256" key="4">
    <source>
        <dbReference type="ARBA" id="ARBA00023203"/>
    </source>
</evidence>
<dbReference type="CDD" id="cd00176">
    <property type="entry name" value="SPEC"/>
    <property type="match status" value="1"/>
</dbReference>
<dbReference type="SUPFAM" id="SSF46966">
    <property type="entry name" value="Spectrin repeat"/>
    <property type="match status" value="3"/>
</dbReference>
<gene>
    <name evidence="5" type="ORF">CTOB1V02_LOCUS8949</name>
</gene>
<keyword evidence="4" id="KW-0009">Actin-binding</keyword>
<dbReference type="AlphaFoldDB" id="A0A7R8WG70"/>
<dbReference type="FunFam" id="1.20.58.60:FF:000035">
    <property type="entry name" value="Spectrin alpha chain, non-erythrocytic 1"/>
    <property type="match status" value="1"/>
</dbReference>
<dbReference type="InterPro" id="IPR011992">
    <property type="entry name" value="EF-hand-dom_pair"/>
</dbReference>
<name>A0A7R8WG70_9CRUS</name>
<dbReference type="Gene3D" id="1.20.58.60">
    <property type="match status" value="3"/>
</dbReference>
<dbReference type="PANTHER" id="PTHR11915">
    <property type="entry name" value="SPECTRIN/FILAMIN RELATED CYTOSKELETAL PROTEIN"/>
    <property type="match status" value="1"/>
</dbReference>
<evidence type="ECO:0000313" key="5">
    <source>
        <dbReference type="EMBL" id="CAD7231095.1"/>
    </source>
</evidence>
<keyword evidence="2" id="KW-0677">Repeat</keyword>
<reference evidence="5" key="1">
    <citation type="submission" date="2020-11" db="EMBL/GenBank/DDBJ databases">
        <authorList>
            <person name="Tran Van P."/>
        </authorList>
    </citation>
    <scope>NUCLEOTIDE SEQUENCE</scope>
</reference>
<dbReference type="InterPro" id="IPR018159">
    <property type="entry name" value="Spectrin/alpha-actinin"/>
</dbReference>
<proteinExistence type="predicted"/>
<dbReference type="Pfam" id="PF08726">
    <property type="entry name" value="EFhand_Ca_insen"/>
    <property type="match status" value="1"/>
</dbReference>
<keyword evidence="3" id="KW-0106">Calcium</keyword>
<protein>
    <submittedName>
        <fullName evidence="5">Uncharacterized protein</fullName>
    </submittedName>
</protein>
<dbReference type="InterPro" id="IPR014837">
    <property type="entry name" value="EF-hand_Ca_insen"/>
</dbReference>
<dbReference type="SMART" id="SM01184">
    <property type="entry name" value="efhand_Ca_insen"/>
    <property type="match status" value="1"/>
</dbReference>
<dbReference type="Pfam" id="PF00435">
    <property type="entry name" value="Spectrin"/>
    <property type="match status" value="2"/>
</dbReference>